<keyword evidence="1" id="KW-0732">Signal</keyword>
<proteinExistence type="predicted"/>
<dbReference type="Pfam" id="PF01497">
    <property type="entry name" value="Peripla_BP_2"/>
    <property type="match status" value="1"/>
</dbReference>
<protein>
    <submittedName>
        <fullName evidence="3">Cobalamin-binding protein</fullName>
    </submittedName>
</protein>
<dbReference type="InterPro" id="IPR054828">
    <property type="entry name" value="Vit_B12_bind_prot"/>
</dbReference>
<evidence type="ECO:0000313" key="3">
    <source>
        <dbReference type="EMBL" id="NIR74005.1"/>
    </source>
</evidence>
<name>A0AAE4ZAT0_9BACT</name>
<dbReference type="CDD" id="cd01144">
    <property type="entry name" value="BtuF"/>
    <property type="match status" value="1"/>
</dbReference>
<gene>
    <name evidence="3" type="ORF">GWO12_02640</name>
</gene>
<evidence type="ECO:0000313" key="4">
    <source>
        <dbReference type="Proteomes" id="UP000702544"/>
    </source>
</evidence>
<accession>A0AAE4ZAT0</accession>
<dbReference type="AlphaFoldDB" id="A0AAE4ZAT0"/>
<sequence>MINSHVATRAIALALALAMGGCGGEAGDANSEKLQEQAAGTQTPQRIISLIPSVTETIVALGATDRLVARSQYDVDPRLDDLPSVGQGLTPSLEQLARLEPDLVVAWPDNPMRSVIARLEELGVSIYSPEVQTLDDMRETARDLGAMLGLETRADSLIATIDQELDEIRQTVAGRPRPSVFYVVWYAPPTTSGSGTYIDELIEIAGGQNIFADAPGLWPQVSLEEAVRRQPDIILLSKTREHAPDIGRLRDEPGWRQLDAIQRGDVVQVDANLYNRPGPRVVRAARELAHLLHPEAFQANSPR</sequence>
<dbReference type="EMBL" id="JAACAK010000018">
    <property type="protein sequence ID" value="NIR74005.1"/>
    <property type="molecule type" value="Genomic_DNA"/>
</dbReference>
<evidence type="ECO:0000256" key="1">
    <source>
        <dbReference type="ARBA" id="ARBA00022729"/>
    </source>
</evidence>
<dbReference type="NCBIfam" id="NF038402">
    <property type="entry name" value="TroA_like"/>
    <property type="match status" value="1"/>
</dbReference>
<comment type="caution">
    <text evidence="3">The sequence shown here is derived from an EMBL/GenBank/DDBJ whole genome shotgun (WGS) entry which is preliminary data.</text>
</comment>
<dbReference type="Gene3D" id="3.40.50.1980">
    <property type="entry name" value="Nitrogenase molybdenum iron protein domain"/>
    <property type="match status" value="2"/>
</dbReference>
<dbReference type="PROSITE" id="PS50983">
    <property type="entry name" value="FE_B12_PBP"/>
    <property type="match status" value="1"/>
</dbReference>
<dbReference type="InterPro" id="IPR050902">
    <property type="entry name" value="ABC_Transporter_SBP"/>
</dbReference>
<feature type="domain" description="Fe/B12 periplasmic-binding" evidence="2">
    <location>
        <begin position="46"/>
        <end position="296"/>
    </location>
</feature>
<dbReference type="InterPro" id="IPR002491">
    <property type="entry name" value="ABC_transptr_periplasmic_BD"/>
</dbReference>
<dbReference type="Proteomes" id="UP000702544">
    <property type="component" value="Unassembled WGS sequence"/>
</dbReference>
<dbReference type="PANTHER" id="PTHR30535">
    <property type="entry name" value="VITAMIN B12-BINDING PROTEIN"/>
    <property type="match status" value="1"/>
</dbReference>
<organism evidence="3 4">
    <name type="scientific">Candidatus Kutchimonas denitrificans</name>
    <dbReference type="NCBI Taxonomy" id="3056748"/>
    <lineage>
        <taxon>Bacteria</taxon>
        <taxon>Pseudomonadati</taxon>
        <taxon>Gemmatimonadota</taxon>
        <taxon>Gemmatimonadia</taxon>
        <taxon>Candidatus Palauibacterales</taxon>
        <taxon>Candidatus Palauibacteraceae</taxon>
        <taxon>Candidatus Kutchimonas</taxon>
    </lineage>
</organism>
<dbReference type="SUPFAM" id="SSF53807">
    <property type="entry name" value="Helical backbone' metal receptor"/>
    <property type="match status" value="1"/>
</dbReference>
<dbReference type="PANTHER" id="PTHR30535:SF34">
    <property type="entry name" value="MOLYBDATE-BINDING PROTEIN MOLA"/>
    <property type="match status" value="1"/>
</dbReference>
<evidence type="ECO:0000259" key="2">
    <source>
        <dbReference type="PROSITE" id="PS50983"/>
    </source>
</evidence>
<reference evidence="3 4" key="1">
    <citation type="submission" date="2020-01" db="EMBL/GenBank/DDBJ databases">
        <title>Genomes assembled from Gulf of Kutch pelagic sediment metagenomes.</title>
        <authorList>
            <person name="Chandrashekar M."/>
            <person name="Mahajan M.S."/>
            <person name="Dave K.J."/>
            <person name="Vatsa P."/>
            <person name="Nathani N.M."/>
        </authorList>
    </citation>
    <scope>NUCLEOTIDE SEQUENCE [LARGE SCALE GENOMIC DNA]</scope>
    <source>
        <strain evidence="3">KS3-K002</strain>
    </source>
</reference>